<proteinExistence type="predicted"/>
<evidence type="ECO:0000313" key="2">
    <source>
        <dbReference type="EMBL" id="MBB4702581.1"/>
    </source>
</evidence>
<keyword evidence="3" id="KW-1185">Reference proteome</keyword>
<reference evidence="2 3" key="1">
    <citation type="submission" date="2020-08" db="EMBL/GenBank/DDBJ databases">
        <title>Sequencing the genomes of 1000 actinobacteria strains.</title>
        <authorList>
            <person name="Klenk H.-P."/>
        </authorList>
    </citation>
    <scope>NUCLEOTIDE SEQUENCE [LARGE SCALE GENOMIC DNA]</scope>
    <source>
        <strain evidence="2 3">DSM 45784</strain>
    </source>
</reference>
<sequence length="132" mass="15045">MTFLSKDDLWEVSSEIPYDDVRLVDPDGKYRGTMRVRGMTADEAQVWQNAQMVTVGNKQRVDRRDAASKLVLLTVVKEDFSPFFEKSDLLKIRKMPAWILNALTEAAIKQSGMSEDAKVEIEEDFDPAQSED</sequence>
<dbReference type="AlphaFoldDB" id="A0A7W7GD29"/>
<evidence type="ECO:0000256" key="1">
    <source>
        <dbReference type="SAM" id="MobiDB-lite"/>
    </source>
</evidence>
<accession>A0A7W7GD29</accession>
<feature type="compositionally biased region" description="Acidic residues" evidence="1">
    <location>
        <begin position="121"/>
        <end position="132"/>
    </location>
</feature>
<feature type="region of interest" description="Disordered" evidence="1">
    <location>
        <begin position="113"/>
        <end position="132"/>
    </location>
</feature>
<dbReference type="Proteomes" id="UP000542210">
    <property type="component" value="Unassembled WGS sequence"/>
</dbReference>
<dbReference type="EMBL" id="JACHND010000001">
    <property type="protein sequence ID" value="MBB4702581.1"/>
    <property type="molecule type" value="Genomic_DNA"/>
</dbReference>
<name>A0A7W7GD29_9ACTN</name>
<gene>
    <name evidence="2" type="ORF">BJ982_004125</name>
</gene>
<evidence type="ECO:0000313" key="3">
    <source>
        <dbReference type="Proteomes" id="UP000542210"/>
    </source>
</evidence>
<protein>
    <submittedName>
        <fullName evidence="2">Uncharacterized protein</fullName>
    </submittedName>
</protein>
<organism evidence="2 3">
    <name type="scientific">Sphaerisporangium siamense</name>
    <dbReference type="NCBI Taxonomy" id="795645"/>
    <lineage>
        <taxon>Bacteria</taxon>
        <taxon>Bacillati</taxon>
        <taxon>Actinomycetota</taxon>
        <taxon>Actinomycetes</taxon>
        <taxon>Streptosporangiales</taxon>
        <taxon>Streptosporangiaceae</taxon>
        <taxon>Sphaerisporangium</taxon>
    </lineage>
</organism>
<dbReference type="RefSeq" id="WP_184882457.1">
    <property type="nucleotide sequence ID" value="NZ_BOOV01000033.1"/>
</dbReference>
<comment type="caution">
    <text evidence="2">The sequence shown here is derived from an EMBL/GenBank/DDBJ whole genome shotgun (WGS) entry which is preliminary data.</text>
</comment>